<comment type="similarity">
    <text evidence="8">Belongs to the methyltransferase superfamily.</text>
</comment>
<dbReference type="Gene3D" id="3.40.50.150">
    <property type="entry name" value="Vaccinia Virus protein VP39"/>
    <property type="match status" value="1"/>
</dbReference>
<evidence type="ECO:0000313" key="10">
    <source>
        <dbReference type="EMBL" id="ONF45466.1"/>
    </source>
</evidence>
<keyword evidence="5 8" id="KW-0808">Transferase</keyword>
<evidence type="ECO:0000256" key="8">
    <source>
        <dbReference type="HAMAP-Rule" id="MF_00835"/>
    </source>
</evidence>
<comment type="caution">
    <text evidence="10">The sequence shown here is derived from an EMBL/GenBank/DDBJ whole genome shotgun (WGS) entry which is preliminary data.</text>
</comment>
<dbReference type="GO" id="GO:0009102">
    <property type="term" value="P:biotin biosynthetic process"/>
    <property type="evidence" value="ECO:0007669"/>
    <property type="project" value="UniProtKB-UniRule"/>
</dbReference>
<evidence type="ECO:0000313" key="11">
    <source>
        <dbReference type="Proteomes" id="UP000189339"/>
    </source>
</evidence>
<comment type="pathway">
    <text evidence="2 8">Cofactor biosynthesis; biotin biosynthesis.</text>
</comment>
<dbReference type="InterPro" id="IPR011814">
    <property type="entry name" value="BioC"/>
</dbReference>
<evidence type="ECO:0000259" key="9">
    <source>
        <dbReference type="Pfam" id="PF08241"/>
    </source>
</evidence>
<dbReference type="CDD" id="cd02440">
    <property type="entry name" value="AdoMet_MTases"/>
    <property type="match status" value="1"/>
</dbReference>
<dbReference type="SUPFAM" id="SSF53335">
    <property type="entry name" value="S-adenosyl-L-methionine-dependent methyltransferases"/>
    <property type="match status" value="1"/>
</dbReference>
<dbReference type="GO" id="GO:0102130">
    <property type="term" value="F:malonyl-CoA methyltransferase activity"/>
    <property type="evidence" value="ECO:0007669"/>
    <property type="project" value="UniProtKB-EC"/>
</dbReference>
<keyword evidence="4 8" id="KW-0489">Methyltransferase</keyword>
<dbReference type="Pfam" id="PF08241">
    <property type="entry name" value="Methyltransf_11"/>
    <property type="match status" value="1"/>
</dbReference>
<keyword evidence="6 8" id="KW-0949">S-adenosyl-L-methionine</keyword>
<dbReference type="HAMAP" id="MF_00835">
    <property type="entry name" value="BioC"/>
    <property type="match status" value="1"/>
</dbReference>
<reference evidence="10 11" key="1">
    <citation type="submission" date="2016-12" db="EMBL/GenBank/DDBJ databases">
        <title>Marinobacter lutaoensis whole genome sequencing.</title>
        <authorList>
            <person name="Verma A."/>
            <person name="Krishnamurthi S."/>
        </authorList>
    </citation>
    <scope>NUCLEOTIDE SEQUENCE [LARGE SCALE GENOMIC DNA]</scope>
    <source>
        <strain evidence="10 11">T5054</strain>
    </source>
</reference>
<comment type="catalytic activity">
    <reaction evidence="1 8">
        <text>malonyl-[ACP] + S-adenosyl-L-methionine = malonyl-[ACP] methyl ester + S-adenosyl-L-homocysteine</text>
        <dbReference type="Rhea" id="RHEA:17105"/>
        <dbReference type="Rhea" id="RHEA-COMP:9623"/>
        <dbReference type="Rhea" id="RHEA-COMP:9954"/>
        <dbReference type="ChEBI" id="CHEBI:57856"/>
        <dbReference type="ChEBI" id="CHEBI:59789"/>
        <dbReference type="ChEBI" id="CHEBI:78449"/>
        <dbReference type="ChEBI" id="CHEBI:78845"/>
        <dbReference type="EC" id="2.1.1.197"/>
    </reaction>
</comment>
<keyword evidence="7 8" id="KW-0093">Biotin biosynthesis</keyword>
<dbReference type="Proteomes" id="UP000189339">
    <property type="component" value="Unassembled WGS sequence"/>
</dbReference>
<dbReference type="UniPathway" id="UPA00078"/>
<dbReference type="GO" id="GO:0010340">
    <property type="term" value="F:carboxyl-O-methyltransferase activity"/>
    <property type="evidence" value="ECO:0007669"/>
    <property type="project" value="UniProtKB-UniRule"/>
</dbReference>
<name>A0A1V2DYH1_9GAMM</name>
<evidence type="ECO:0000256" key="3">
    <source>
        <dbReference type="ARBA" id="ARBA00012327"/>
    </source>
</evidence>
<dbReference type="GO" id="GO:0008757">
    <property type="term" value="F:S-adenosylmethionine-dependent methyltransferase activity"/>
    <property type="evidence" value="ECO:0007669"/>
    <property type="project" value="InterPro"/>
</dbReference>
<evidence type="ECO:0000256" key="7">
    <source>
        <dbReference type="ARBA" id="ARBA00022756"/>
    </source>
</evidence>
<organism evidence="10 11">
    <name type="scientific">Marinobacter lutaoensis</name>
    <dbReference type="NCBI Taxonomy" id="135739"/>
    <lineage>
        <taxon>Bacteria</taxon>
        <taxon>Pseudomonadati</taxon>
        <taxon>Pseudomonadota</taxon>
        <taxon>Gammaproteobacteria</taxon>
        <taxon>Pseudomonadales</taxon>
        <taxon>Marinobacteraceae</taxon>
        <taxon>Marinobacter</taxon>
    </lineage>
</organism>
<proteinExistence type="inferred from homology"/>
<dbReference type="EMBL" id="MSCW01000001">
    <property type="protein sequence ID" value="ONF45466.1"/>
    <property type="molecule type" value="Genomic_DNA"/>
</dbReference>
<evidence type="ECO:0000256" key="6">
    <source>
        <dbReference type="ARBA" id="ARBA00022691"/>
    </source>
</evidence>
<accession>A0A1V2DYH1</accession>
<dbReference type="InterPro" id="IPR029063">
    <property type="entry name" value="SAM-dependent_MTases_sf"/>
</dbReference>
<protein>
    <recommendedName>
        <fullName evidence="3 8">Malonyl-[acyl-carrier protein] O-methyltransferase</fullName>
        <shortName evidence="8">Malonyl-ACP O-methyltransferase</shortName>
        <ecNumber evidence="3 8">2.1.1.197</ecNumber>
    </recommendedName>
    <alternativeName>
        <fullName evidence="8">Biotin synthesis protein BioC</fullName>
    </alternativeName>
</protein>
<dbReference type="PANTHER" id="PTHR43591">
    <property type="entry name" value="METHYLTRANSFERASE"/>
    <property type="match status" value="1"/>
</dbReference>
<comment type="function">
    <text evidence="8">Converts the free carboxyl group of a malonyl-thioester to its methyl ester by transfer of a methyl group from S-adenosyl-L-methionine (SAM). It allows to synthesize pimeloyl-ACP via the fatty acid synthetic pathway.</text>
</comment>
<evidence type="ECO:0000256" key="4">
    <source>
        <dbReference type="ARBA" id="ARBA00022603"/>
    </source>
</evidence>
<sequence length="272" mass="29776">MGMMPERPGDWEPCPTRADKRDIASDFGRAATTYEQASRLQRMMGMRMLERLSAERASPLRILDLGCGTGWFSRALARRYPDAVIVGADLAEGMVSRARAGGGAAFLAADAEALPFVSGGFDLVFSNLMIQWCSEPEQVLSECRRLLRPGGWLALSTLLEGTLSELRQAWAVADPGRPHVNEFVPETCWRTTVTGVLPGADCVAETLRLPYDSPMALNRELKGLGATFKGDGRRRSLTAPGRFRAMVRAYPVADGDGVLASYRAGWVYWSAR</sequence>
<dbReference type="OrthoDB" id="9760689at2"/>
<dbReference type="AlphaFoldDB" id="A0A1V2DYH1"/>
<keyword evidence="11" id="KW-1185">Reference proteome</keyword>
<dbReference type="GO" id="GO:0032259">
    <property type="term" value="P:methylation"/>
    <property type="evidence" value="ECO:0007669"/>
    <property type="project" value="UniProtKB-KW"/>
</dbReference>
<evidence type="ECO:0000256" key="1">
    <source>
        <dbReference type="ARBA" id="ARBA00000852"/>
    </source>
</evidence>
<feature type="domain" description="Methyltransferase type 11" evidence="9">
    <location>
        <begin position="63"/>
        <end position="154"/>
    </location>
</feature>
<dbReference type="STRING" id="135739.BTO32_00285"/>
<evidence type="ECO:0000256" key="2">
    <source>
        <dbReference type="ARBA" id="ARBA00004746"/>
    </source>
</evidence>
<dbReference type="InterPro" id="IPR013216">
    <property type="entry name" value="Methyltransf_11"/>
</dbReference>
<dbReference type="NCBIfam" id="TIGR02072">
    <property type="entry name" value="BioC"/>
    <property type="match status" value="1"/>
</dbReference>
<evidence type="ECO:0000256" key="5">
    <source>
        <dbReference type="ARBA" id="ARBA00022679"/>
    </source>
</evidence>
<dbReference type="RefSeq" id="WP_076722449.1">
    <property type="nucleotide sequence ID" value="NZ_JABWTC010000005.1"/>
</dbReference>
<dbReference type="EC" id="2.1.1.197" evidence="3 8"/>
<gene>
    <name evidence="8" type="primary">bioC</name>
    <name evidence="10" type="ORF">BTO32_00285</name>
</gene>